<evidence type="ECO:0000256" key="1">
    <source>
        <dbReference type="SAM" id="MobiDB-lite"/>
    </source>
</evidence>
<gene>
    <name evidence="2" type="ORF">RM641_29020</name>
</gene>
<comment type="caution">
    <text evidence="2">The sequence shown here is derived from an EMBL/GenBank/DDBJ whole genome shotgun (WGS) entry which is preliminary data.</text>
</comment>
<dbReference type="Gene3D" id="2.50.20.20">
    <property type="match status" value="1"/>
</dbReference>
<organism evidence="2 3">
    <name type="scientific">Streptomyces dubilierae</name>
    <dbReference type="NCBI Taxonomy" id="3075533"/>
    <lineage>
        <taxon>Bacteria</taxon>
        <taxon>Bacillati</taxon>
        <taxon>Actinomycetota</taxon>
        <taxon>Actinomycetes</taxon>
        <taxon>Kitasatosporales</taxon>
        <taxon>Streptomycetaceae</taxon>
        <taxon>Streptomyces</taxon>
    </lineage>
</organism>
<reference evidence="3" key="1">
    <citation type="submission" date="2023-07" db="EMBL/GenBank/DDBJ databases">
        <title>30 novel species of actinomycetes from the DSMZ collection.</title>
        <authorList>
            <person name="Nouioui I."/>
        </authorList>
    </citation>
    <scope>NUCLEOTIDE SEQUENCE [LARGE SCALE GENOMIC DNA]</scope>
    <source>
        <strain evidence="3">DSM 41921</strain>
    </source>
</reference>
<name>A0ABU2PH41_9ACTN</name>
<dbReference type="EMBL" id="JAVREU010000016">
    <property type="protein sequence ID" value="MDT0391478.1"/>
    <property type="molecule type" value="Genomic_DNA"/>
</dbReference>
<sequence>MRHLATVAAGIATIVLLTGCGAGNAGKAPAPTSKSAASATPGPDGSFEVEAALKNADPAPYSSEIRTETYTDSTLTVIMAGRMNFNGSGPTGKLTLTTSDSAPKDQAFKAETILLEDATYTRTLDDDGAAGDWQRTGLGSSSAGVADYGAYAQLLLDLGPKARKGPEEVDGAPAYRLSGNLTRDQLRTVDRRLYDKMRATGTEDFACDVWVNQSGRVVRFEQWLGISGTSAHNVVTLKNFSEPVPVSAPE</sequence>
<protein>
    <recommendedName>
        <fullName evidence="4">Lipoprotein</fullName>
    </recommendedName>
</protein>
<feature type="compositionally biased region" description="Low complexity" evidence="1">
    <location>
        <begin position="26"/>
        <end position="43"/>
    </location>
</feature>
<proteinExistence type="predicted"/>
<dbReference type="PROSITE" id="PS51257">
    <property type="entry name" value="PROKAR_LIPOPROTEIN"/>
    <property type="match status" value="1"/>
</dbReference>
<evidence type="ECO:0000313" key="2">
    <source>
        <dbReference type="EMBL" id="MDT0391478.1"/>
    </source>
</evidence>
<accession>A0ABU2PH41</accession>
<feature type="region of interest" description="Disordered" evidence="1">
    <location>
        <begin position="26"/>
        <end position="46"/>
    </location>
</feature>
<keyword evidence="3" id="KW-1185">Reference proteome</keyword>
<dbReference type="InterPro" id="IPR029046">
    <property type="entry name" value="LolA/LolB/LppX"/>
</dbReference>
<dbReference type="Proteomes" id="UP001183586">
    <property type="component" value="Unassembled WGS sequence"/>
</dbReference>
<evidence type="ECO:0008006" key="4">
    <source>
        <dbReference type="Google" id="ProtNLM"/>
    </source>
</evidence>
<dbReference type="RefSeq" id="WP_311686932.1">
    <property type="nucleotide sequence ID" value="NZ_JAVREU010000016.1"/>
</dbReference>
<dbReference type="SUPFAM" id="SSF89392">
    <property type="entry name" value="Prokaryotic lipoproteins and lipoprotein localization factors"/>
    <property type="match status" value="1"/>
</dbReference>
<evidence type="ECO:0000313" key="3">
    <source>
        <dbReference type="Proteomes" id="UP001183586"/>
    </source>
</evidence>